<dbReference type="OMA" id="IEMEWER"/>
<evidence type="ECO:0000256" key="6">
    <source>
        <dbReference type="ARBA" id="ARBA00022679"/>
    </source>
</evidence>
<dbReference type="PIRSF" id="PIRSF038148">
    <property type="entry name" value="Arginine_N-mtfrase-2"/>
    <property type="match status" value="1"/>
</dbReference>
<evidence type="ECO:0000256" key="11">
    <source>
        <dbReference type="SAM" id="MobiDB-lite"/>
    </source>
</evidence>
<evidence type="ECO:0000256" key="9">
    <source>
        <dbReference type="ARBA" id="ARBA00031001"/>
    </source>
</evidence>
<dbReference type="GO" id="GO:0005634">
    <property type="term" value="C:nucleus"/>
    <property type="evidence" value="ECO:0007669"/>
    <property type="project" value="UniProtKB-SubCell"/>
</dbReference>
<keyword evidence="4" id="KW-0963">Cytoplasm</keyword>
<dbReference type="EMBL" id="CH408081">
    <property type="protein sequence ID" value="EEQ40800.1"/>
    <property type="molecule type" value="Genomic_DNA"/>
</dbReference>
<dbReference type="InterPro" id="IPR029063">
    <property type="entry name" value="SAM-dependent_MTases_sf"/>
</dbReference>
<evidence type="ECO:0000259" key="12">
    <source>
        <dbReference type="PROSITE" id="PS51559"/>
    </source>
</evidence>
<evidence type="ECO:0000256" key="5">
    <source>
        <dbReference type="ARBA" id="ARBA00022603"/>
    </source>
</evidence>
<dbReference type="GO" id="GO:0005737">
    <property type="term" value="C:cytoplasm"/>
    <property type="evidence" value="ECO:0007669"/>
    <property type="project" value="UniProtKB-SubCell"/>
</dbReference>
<proteinExistence type="predicted"/>
<dbReference type="HOGENOM" id="CLU_033831_0_0_1"/>
<feature type="compositionally biased region" description="Acidic residues" evidence="11">
    <location>
        <begin position="247"/>
        <end position="259"/>
    </location>
</feature>
<feature type="domain" description="RMT2" evidence="12">
    <location>
        <begin position="287"/>
        <end position="520"/>
    </location>
</feature>
<dbReference type="AlphaFoldDB" id="C4Y9N8"/>
<evidence type="ECO:0000256" key="7">
    <source>
        <dbReference type="ARBA" id="ARBA00022691"/>
    </source>
</evidence>
<dbReference type="PROSITE" id="PS51559">
    <property type="entry name" value="SAM_RMT2"/>
    <property type="match status" value="1"/>
</dbReference>
<dbReference type="Gene3D" id="3.40.50.150">
    <property type="entry name" value="Vaccinia Virus protein VP39"/>
    <property type="match status" value="1"/>
</dbReference>
<dbReference type="KEGG" id="clu:CLUG_04928"/>
<dbReference type="GO" id="GO:0032259">
    <property type="term" value="P:methylation"/>
    <property type="evidence" value="ECO:0007669"/>
    <property type="project" value="UniProtKB-KW"/>
</dbReference>
<feature type="compositionally biased region" description="Basic and acidic residues" evidence="11">
    <location>
        <begin position="233"/>
        <end position="246"/>
    </location>
</feature>
<organism evidence="13 14">
    <name type="scientific">Clavispora lusitaniae (strain ATCC 42720)</name>
    <name type="common">Yeast</name>
    <name type="synonym">Candida lusitaniae</name>
    <dbReference type="NCBI Taxonomy" id="306902"/>
    <lineage>
        <taxon>Eukaryota</taxon>
        <taxon>Fungi</taxon>
        <taxon>Dikarya</taxon>
        <taxon>Ascomycota</taxon>
        <taxon>Saccharomycotina</taxon>
        <taxon>Pichiomycetes</taxon>
        <taxon>Metschnikowiaceae</taxon>
        <taxon>Clavispora</taxon>
    </lineage>
</organism>
<dbReference type="OrthoDB" id="19014at2759"/>
<dbReference type="STRING" id="306902.C4Y9N8"/>
<dbReference type="InterPro" id="IPR017408">
    <property type="entry name" value="Arginine_N-MeTrfase_2"/>
</dbReference>
<evidence type="ECO:0000256" key="2">
    <source>
        <dbReference type="ARBA" id="ARBA00004496"/>
    </source>
</evidence>
<dbReference type="SUPFAM" id="SSF53335">
    <property type="entry name" value="S-adenosyl-L-methionine-dependent methyltransferases"/>
    <property type="match status" value="1"/>
</dbReference>
<evidence type="ECO:0000256" key="10">
    <source>
        <dbReference type="ARBA" id="ARBA00031724"/>
    </source>
</evidence>
<dbReference type="GO" id="GO:0019702">
    <property type="term" value="F:protein arginine N5-methyltransferase activity"/>
    <property type="evidence" value="ECO:0007669"/>
    <property type="project" value="EnsemblFungi"/>
</dbReference>
<dbReference type="VEuPathDB" id="FungiDB:CLUG_04928"/>
<dbReference type="InterPro" id="IPR026480">
    <property type="entry name" value="RMT2_dom"/>
</dbReference>
<dbReference type="FunCoup" id="C4Y9N8">
    <property type="interactions" value="405"/>
</dbReference>
<dbReference type="PANTHER" id="PTHR32379">
    <property type="entry name" value="GUANIDINOACETATE N-METHYLTRANSFERASE"/>
    <property type="match status" value="1"/>
</dbReference>
<accession>C4Y9N8</accession>
<dbReference type="Proteomes" id="UP000007703">
    <property type="component" value="Unassembled WGS sequence"/>
</dbReference>
<feature type="region of interest" description="Disordered" evidence="11">
    <location>
        <begin position="1"/>
        <end position="42"/>
    </location>
</feature>
<dbReference type="FunFam" id="3.40.50.150:FF:000310">
    <property type="entry name" value="Arginine N-methyltransferase 2"/>
    <property type="match status" value="1"/>
</dbReference>
<feature type="region of interest" description="Disordered" evidence="11">
    <location>
        <begin position="220"/>
        <end position="292"/>
    </location>
</feature>
<sequence length="520" mass="59370">MSMSIKRHLSMFTPSTAPADAMKPSDSRSSSEDSFKESSGLVSGLPAPNTVVYTASFVAQSIEQASRSHTPSNYYFFNMSDLHDLCRFSSRPIGPETVEKVRYYLSNGIPATYTVEEAYNYTHGIEQDAESTTTPLHLIATHLPEDATAAELETVGDIVAALLEYGAGWCLTDVNNDTPGCILIRRGFKATPIYEQIVDAGVRAELLLRKVSEYDMEVLSEDEWPEEMEGKEEEEKVKEEEEKVKEEEEEKKEEEEKEENEEKKEEEKKEEKKEEEKKEKKDKEEKLDPSHNQHAYLNTKLEYKDGALVTEQNQDGVMMDWETDLMRLGCESLFKGASSDSEVNILNIGFGMGIIDTMINAKNPTKHYICEAHPDVLRKLKEDGWYEKPNVVILEGRWQEQLDALLSAGNVYFNGIYYDTFSEHYQDMLELFDYVVGLLKPHGVFSFFNGLGADRQVIYEVYKKLVEIDLANYGLRCDFIEVEVPPETMKKGDASVWDGIRRPYWSCPTFYHPEACFIDV</sequence>
<dbReference type="CDD" id="cd02440">
    <property type="entry name" value="AdoMet_MTases"/>
    <property type="match status" value="1"/>
</dbReference>
<keyword evidence="7" id="KW-0949">S-adenosyl-L-methionine</keyword>
<dbReference type="GeneID" id="8495517"/>
<dbReference type="InParanoid" id="C4Y9N8"/>
<comment type="subcellular location">
    <subcellularLocation>
        <location evidence="2">Cytoplasm</location>
    </subcellularLocation>
    <subcellularLocation>
        <location evidence="1">Nucleus</location>
    </subcellularLocation>
</comment>
<feature type="compositionally biased region" description="Acidic residues" evidence="11">
    <location>
        <begin position="220"/>
        <end position="232"/>
    </location>
</feature>
<evidence type="ECO:0000256" key="1">
    <source>
        <dbReference type="ARBA" id="ARBA00004123"/>
    </source>
</evidence>
<gene>
    <name evidence="13" type="ORF">CLUG_04928</name>
</gene>
<evidence type="ECO:0000256" key="3">
    <source>
        <dbReference type="ARBA" id="ARBA00018778"/>
    </source>
</evidence>
<name>C4Y9N8_CLAL4</name>
<keyword evidence="5" id="KW-0489">Methyltransferase</keyword>
<evidence type="ECO:0000313" key="13">
    <source>
        <dbReference type="EMBL" id="EEQ40800.1"/>
    </source>
</evidence>
<evidence type="ECO:0000256" key="8">
    <source>
        <dbReference type="ARBA" id="ARBA00023242"/>
    </source>
</evidence>
<evidence type="ECO:0000313" key="14">
    <source>
        <dbReference type="Proteomes" id="UP000007703"/>
    </source>
</evidence>
<dbReference type="PANTHER" id="PTHR32379:SF1">
    <property type="entry name" value="GUANIDINOACETATE N-METHYLTRANSFERASE"/>
    <property type="match status" value="1"/>
</dbReference>
<keyword evidence="8" id="KW-0539">Nucleus</keyword>
<feature type="compositionally biased region" description="Basic and acidic residues" evidence="11">
    <location>
        <begin position="23"/>
        <end position="36"/>
    </location>
</feature>
<feature type="compositionally biased region" description="Basic and acidic residues" evidence="11">
    <location>
        <begin position="260"/>
        <end position="291"/>
    </location>
</feature>
<reference evidence="13 14" key="1">
    <citation type="journal article" date="2009" name="Nature">
        <title>Evolution of pathogenicity and sexual reproduction in eight Candida genomes.</title>
        <authorList>
            <person name="Butler G."/>
            <person name="Rasmussen M.D."/>
            <person name="Lin M.F."/>
            <person name="Santos M.A."/>
            <person name="Sakthikumar S."/>
            <person name="Munro C.A."/>
            <person name="Rheinbay E."/>
            <person name="Grabherr M."/>
            <person name="Forche A."/>
            <person name="Reedy J.L."/>
            <person name="Agrafioti I."/>
            <person name="Arnaud M.B."/>
            <person name="Bates S."/>
            <person name="Brown A.J."/>
            <person name="Brunke S."/>
            <person name="Costanzo M.C."/>
            <person name="Fitzpatrick D.A."/>
            <person name="de Groot P.W."/>
            <person name="Harris D."/>
            <person name="Hoyer L.L."/>
            <person name="Hube B."/>
            <person name="Klis F.M."/>
            <person name="Kodira C."/>
            <person name="Lennard N."/>
            <person name="Logue M.E."/>
            <person name="Martin R."/>
            <person name="Neiman A.M."/>
            <person name="Nikolaou E."/>
            <person name="Quail M.A."/>
            <person name="Quinn J."/>
            <person name="Santos M.C."/>
            <person name="Schmitzberger F.F."/>
            <person name="Sherlock G."/>
            <person name="Shah P."/>
            <person name="Silverstein K.A."/>
            <person name="Skrzypek M.S."/>
            <person name="Soll D."/>
            <person name="Staggs R."/>
            <person name="Stansfield I."/>
            <person name="Stumpf M.P."/>
            <person name="Sudbery P.E."/>
            <person name="Srikantha T."/>
            <person name="Zeng Q."/>
            <person name="Berman J."/>
            <person name="Berriman M."/>
            <person name="Heitman J."/>
            <person name="Gow N.A."/>
            <person name="Lorenz M.C."/>
            <person name="Birren B.W."/>
            <person name="Kellis M."/>
            <person name="Cuomo C.A."/>
        </authorList>
    </citation>
    <scope>NUCLEOTIDE SEQUENCE [LARGE SCALE GENOMIC DNA]</scope>
    <source>
        <strain evidence="13 14">ATCC 42720</strain>
    </source>
</reference>
<keyword evidence="6" id="KW-0808">Transferase</keyword>
<protein>
    <recommendedName>
        <fullName evidence="3">Protein arginine N-methyltransferase 2</fullName>
    </recommendedName>
    <alternativeName>
        <fullName evidence="9">Protein-arginine N5-methyltransferase</fullName>
    </alternativeName>
    <alternativeName>
        <fullName evidence="10">Type IV protein arginine N-methyltransferase</fullName>
    </alternativeName>
</protein>
<evidence type="ECO:0000256" key="4">
    <source>
        <dbReference type="ARBA" id="ARBA00022490"/>
    </source>
</evidence>
<dbReference type="InterPro" id="IPR051038">
    <property type="entry name" value="RMT2/GAMT_Mtase"/>
</dbReference>